<dbReference type="PANTHER" id="PTHR19302:SF27">
    <property type="entry name" value="GAMMA-TUBULIN COMPLEX COMPONENT 4"/>
    <property type="match status" value="1"/>
</dbReference>
<evidence type="ECO:0000313" key="10">
    <source>
        <dbReference type="Proteomes" id="UP000801492"/>
    </source>
</evidence>
<organism evidence="9 10">
    <name type="scientific">Ignelater luminosus</name>
    <name type="common">Cucubano</name>
    <name type="synonym">Pyrophorus luminosus</name>
    <dbReference type="NCBI Taxonomy" id="2038154"/>
    <lineage>
        <taxon>Eukaryota</taxon>
        <taxon>Metazoa</taxon>
        <taxon>Ecdysozoa</taxon>
        <taxon>Arthropoda</taxon>
        <taxon>Hexapoda</taxon>
        <taxon>Insecta</taxon>
        <taxon>Pterygota</taxon>
        <taxon>Neoptera</taxon>
        <taxon>Endopterygota</taxon>
        <taxon>Coleoptera</taxon>
        <taxon>Polyphaga</taxon>
        <taxon>Elateriformia</taxon>
        <taxon>Elateroidea</taxon>
        <taxon>Elateridae</taxon>
        <taxon>Agrypninae</taxon>
        <taxon>Pyrophorini</taxon>
        <taxon>Ignelater</taxon>
    </lineage>
</organism>
<dbReference type="GO" id="GO:0051011">
    <property type="term" value="F:microtubule minus-end binding"/>
    <property type="evidence" value="ECO:0007669"/>
    <property type="project" value="TreeGrafter"/>
</dbReference>
<comment type="caution">
    <text evidence="9">The sequence shown here is derived from an EMBL/GenBank/DDBJ whole genome shotgun (WGS) entry which is preliminary data.</text>
</comment>
<evidence type="ECO:0000256" key="4">
    <source>
        <dbReference type="ARBA" id="ARBA00022701"/>
    </source>
</evidence>
<dbReference type="GO" id="GO:0000930">
    <property type="term" value="C:gamma-tubulin complex"/>
    <property type="evidence" value="ECO:0007669"/>
    <property type="project" value="TreeGrafter"/>
</dbReference>
<dbReference type="InterPro" id="IPR041470">
    <property type="entry name" value="GCP_N"/>
</dbReference>
<dbReference type="Gene3D" id="1.20.120.1900">
    <property type="entry name" value="Gamma-tubulin complex, C-terminal domain"/>
    <property type="match status" value="1"/>
</dbReference>
<dbReference type="Pfam" id="PF17681">
    <property type="entry name" value="GCP_N_terminal"/>
    <property type="match status" value="1"/>
</dbReference>
<keyword evidence="5 6" id="KW-0206">Cytoskeleton</keyword>
<proteinExistence type="inferred from homology"/>
<dbReference type="GO" id="GO:0007020">
    <property type="term" value="P:microtubule nucleation"/>
    <property type="evidence" value="ECO:0007669"/>
    <property type="project" value="InterPro"/>
</dbReference>
<dbReference type="GO" id="GO:0005874">
    <property type="term" value="C:microtubule"/>
    <property type="evidence" value="ECO:0007669"/>
    <property type="project" value="UniProtKB-KW"/>
</dbReference>
<dbReference type="GO" id="GO:0000922">
    <property type="term" value="C:spindle pole"/>
    <property type="evidence" value="ECO:0007669"/>
    <property type="project" value="InterPro"/>
</dbReference>
<dbReference type="GO" id="GO:0051321">
    <property type="term" value="P:meiotic cell cycle"/>
    <property type="evidence" value="ECO:0007669"/>
    <property type="project" value="TreeGrafter"/>
</dbReference>
<name>A0A8K0D164_IGNLU</name>
<dbReference type="GO" id="GO:0031122">
    <property type="term" value="P:cytoplasmic microtubule organization"/>
    <property type="evidence" value="ECO:0007669"/>
    <property type="project" value="TreeGrafter"/>
</dbReference>
<dbReference type="PANTHER" id="PTHR19302">
    <property type="entry name" value="GAMMA TUBULIN COMPLEX PROTEIN"/>
    <property type="match status" value="1"/>
</dbReference>
<feature type="domain" description="Gamma tubulin complex component C-terminal" evidence="7">
    <location>
        <begin position="354"/>
        <end position="662"/>
    </location>
</feature>
<comment type="subcellular location">
    <subcellularLocation>
        <location evidence="1 6">Cytoplasm</location>
        <location evidence="1 6">Cytoskeleton</location>
        <location evidence="1 6">Microtubule organizing center</location>
    </subcellularLocation>
</comment>
<dbReference type="InterPro" id="IPR007259">
    <property type="entry name" value="GCP"/>
</dbReference>
<evidence type="ECO:0000256" key="6">
    <source>
        <dbReference type="RuleBase" id="RU363050"/>
    </source>
</evidence>
<evidence type="ECO:0000259" key="7">
    <source>
        <dbReference type="Pfam" id="PF04130"/>
    </source>
</evidence>
<evidence type="ECO:0000256" key="1">
    <source>
        <dbReference type="ARBA" id="ARBA00004267"/>
    </source>
</evidence>
<evidence type="ECO:0000256" key="3">
    <source>
        <dbReference type="ARBA" id="ARBA00022490"/>
    </source>
</evidence>
<evidence type="ECO:0000256" key="5">
    <source>
        <dbReference type="ARBA" id="ARBA00023212"/>
    </source>
</evidence>
<protein>
    <recommendedName>
        <fullName evidence="6">Gamma-tubulin complex component</fullName>
    </recommendedName>
</protein>
<dbReference type="InterPro" id="IPR042241">
    <property type="entry name" value="GCP_C_sf"/>
</dbReference>
<dbReference type="GO" id="GO:0051225">
    <property type="term" value="P:spindle assembly"/>
    <property type="evidence" value="ECO:0007669"/>
    <property type="project" value="TreeGrafter"/>
</dbReference>
<dbReference type="GO" id="GO:0043015">
    <property type="term" value="F:gamma-tubulin binding"/>
    <property type="evidence" value="ECO:0007669"/>
    <property type="project" value="InterPro"/>
</dbReference>
<keyword evidence="10" id="KW-1185">Reference proteome</keyword>
<dbReference type="InterPro" id="IPR040457">
    <property type="entry name" value="GCP_C"/>
</dbReference>
<sequence>MIHEALFYLWNCPGDLFTMNSEEEWINSVDVQDFLHPGERKLLQRIMTIALKYHHIQEFIKTVGNQHLIMYEIINKEVDISKIDVKPGLYVKAFCNGVDEVLDDYRKEIINLEEMLLKNPQLTLTYVLSCIEKFLTLFEALTSMINFIKREQIHGCLLIGKLQTYIDYGVAPVAKSANRIIQAINTVFYRHLCNWIIYGDLVDTCNEFFIGDANCADENFLYPEQLKESENTTIEIFHDSFKKHRIKQPAIVKKFYLRTEMVPPIISLETAETILFIGRVVWIVRNDPKRYSDDKFHLKFKRDVWEGKDAEHYRKLQALESHPINLAVFDKTIEECRLKLTKYLWKIMVEEANLLDHLQLIRDYYALGRGELFQQFIVAAEDHLKETPTDYIITNLNFIFAETARKLYTDNDKTYLRFELSLPRTQERNADDDSNPWTRLEINFNVQWPLHILFHPKAMNLYNKLFCFLLRVKKTHIDLHKLWLLHMEGKQKIDPSLWTLRNNLMFIVNNLQYYLQVDVIEAQFSILKNSVQNANEFEDIIRLHSRFLKNLLNNTFVLAAEEPTEQEAKHTLYQIPTLKYEENSLVYKTILEILHLCDEFCLTVSIWESELTELEQNELLRLKNHSDVLIEKLLHLLYSLHEKASGHHLLQLLHHIDFNRWFSKNNAGLNLTVAY</sequence>
<evidence type="ECO:0000259" key="8">
    <source>
        <dbReference type="Pfam" id="PF17681"/>
    </source>
</evidence>
<evidence type="ECO:0000256" key="2">
    <source>
        <dbReference type="ARBA" id="ARBA00010337"/>
    </source>
</evidence>
<comment type="similarity">
    <text evidence="2 6">Belongs to the TUBGCP family.</text>
</comment>
<keyword evidence="4 6" id="KW-0493">Microtubule</keyword>
<dbReference type="AlphaFoldDB" id="A0A8K0D164"/>
<dbReference type="EMBL" id="VTPC01005359">
    <property type="protein sequence ID" value="KAF2896134.1"/>
    <property type="molecule type" value="Genomic_DNA"/>
</dbReference>
<dbReference type="Pfam" id="PF04130">
    <property type="entry name" value="GCP_C_terminal"/>
    <property type="match status" value="1"/>
</dbReference>
<dbReference type="OrthoDB" id="78652at2759"/>
<dbReference type="GO" id="GO:0000278">
    <property type="term" value="P:mitotic cell cycle"/>
    <property type="evidence" value="ECO:0007669"/>
    <property type="project" value="TreeGrafter"/>
</dbReference>
<evidence type="ECO:0000313" key="9">
    <source>
        <dbReference type="EMBL" id="KAF2896134.1"/>
    </source>
</evidence>
<reference evidence="9" key="1">
    <citation type="submission" date="2019-08" db="EMBL/GenBank/DDBJ databases">
        <title>The genome of the North American firefly Photinus pyralis.</title>
        <authorList>
            <consortium name="Photinus pyralis genome working group"/>
            <person name="Fallon T.R."/>
            <person name="Sander Lower S.E."/>
            <person name="Weng J.-K."/>
        </authorList>
    </citation>
    <scope>NUCLEOTIDE SEQUENCE</scope>
    <source>
        <strain evidence="9">TRF0915ILg1</strain>
        <tissue evidence="9">Whole body</tissue>
    </source>
</reference>
<gene>
    <name evidence="9" type="ORF">ILUMI_10047</name>
</gene>
<keyword evidence="3 6" id="KW-0963">Cytoplasm</keyword>
<dbReference type="Proteomes" id="UP000801492">
    <property type="component" value="Unassembled WGS sequence"/>
</dbReference>
<feature type="domain" description="Gamma tubulin complex component protein N-terminal" evidence="8">
    <location>
        <begin position="2"/>
        <end position="351"/>
    </location>
</feature>
<accession>A0A8K0D164</accession>